<comment type="caution">
    <text evidence="1">The sequence shown here is derived from an EMBL/GenBank/DDBJ whole genome shotgun (WGS) entry which is preliminary data.</text>
</comment>
<sequence>MGRRQCGGAMLRGSGGCNNDFWPENEKLGRWVIRMGNAMTVTLNPLSHRKSQ</sequence>
<evidence type="ECO:0000313" key="2">
    <source>
        <dbReference type="Proteomes" id="UP000188268"/>
    </source>
</evidence>
<keyword evidence="2" id="KW-1185">Reference proteome</keyword>
<accession>A0A1R3JPK5</accession>
<name>A0A1R3JPK5_COCAP</name>
<evidence type="ECO:0000313" key="1">
    <source>
        <dbReference type="EMBL" id="OMO96627.1"/>
    </source>
</evidence>
<dbReference type="AlphaFoldDB" id="A0A1R3JPK5"/>
<organism evidence="1 2">
    <name type="scientific">Corchorus capsularis</name>
    <name type="common">Jute</name>
    <dbReference type="NCBI Taxonomy" id="210143"/>
    <lineage>
        <taxon>Eukaryota</taxon>
        <taxon>Viridiplantae</taxon>
        <taxon>Streptophyta</taxon>
        <taxon>Embryophyta</taxon>
        <taxon>Tracheophyta</taxon>
        <taxon>Spermatophyta</taxon>
        <taxon>Magnoliopsida</taxon>
        <taxon>eudicotyledons</taxon>
        <taxon>Gunneridae</taxon>
        <taxon>Pentapetalae</taxon>
        <taxon>rosids</taxon>
        <taxon>malvids</taxon>
        <taxon>Malvales</taxon>
        <taxon>Malvaceae</taxon>
        <taxon>Grewioideae</taxon>
        <taxon>Apeibeae</taxon>
        <taxon>Corchorus</taxon>
    </lineage>
</organism>
<dbReference type="EMBL" id="AWWV01007401">
    <property type="protein sequence ID" value="OMO96627.1"/>
    <property type="molecule type" value="Genomic_DNA"/>
</dbReference>
<dbReference type="Proteomes" id="UP000188268">
    <property type="component" value="Unassembled WGS sequence"/>
</dbReference>
<dbReference type="Gramene" id="OMO96627">
    <property type="protein sequence ID" value="OMO96627"/>
    <property type="gene ID" value="CCACVL1_04859"/>
</dbReference>
<proteinExistence type="predicted"/>
<reference evidence="1 2" key="1">
    <citation type="submission" date="2013-09" db="EMBL/GenBank/DDBJ databases">
        <title>Corchorus capsularis genome sequencing.</title>
        <authorList>
            <person name="Alam M."/>
            <person name="Haque M.S."/>
            <person name="Islam M.S."/>
            <person name="Emdad E.M."/>
            <person name="Islam M.M."/>
            <person name="Ahmed B."/>
            <person name="Halim A."/>
            <person name="Hossen Q.M.M."/>
            <person name="Hossain M.Z."/>
            <person name="Ahmed R."/>
            <person name="Khan M.M."/>
            <person name="Islam R."/>
            <person name="Rashid M.M."/>
            <person name="Khan S.A."/>
            <person name="Rahman M.S."/>
            <person name="Alam M."/>
        </authorList>
    </citation>
    <scope>NUCLEOTIDE SEQUENCE [LARGE SCALE GENOMIC DNA]</scope>
    <source>
        <strain evidence="2">cv. CVL-1</strain>
        <tissue evidence="1">Whole seedling</tissue>
    </source>
</reference>
<protein>
    <submittedName>
        <fullName evidence="1">Uncharacterized protein</fullName>
    </submittedName>
</protein>
<feature type="non-terminal residue" evidence="1">
    <location>
        <position position="52"/>
    </location>
</feature>
<gene>
    <name evidence="1" type="ORF">CCACVL1_04859</name>
</gene>